<dbReference type="GO" id="GO:0006694">
    <property type="term" value="P:steroid biosynthetic process"/>
    <property type="evidence" value="ECO:0007669"/>
    <property type="project" value="InterPro"/>
</dbReference>
<name>A0AAN6NA86_9PEZI</name>
<feature type="transmembrane region" description="Helical" evidence="3">
    <location>
        <begin position="6"/>
        <end position="24"/>
    </location>
</feature>
<dbReference type="PANTHER" id="PTHR43245:SF51">
    <property type="entry name" value="SHORT CHAIN DEHYDROGENASE_REDUCTASE FAMILY 42E, MEMBER 2"/>
    <property type="match status" value="1"/>
</dbReference>
<protein>
    <submittedName>
        <fullName evidence="5">Sterol-4-alpha-carboxylate 3-dehydrogenase, decarboxylating</fullName>
    </submittedName>
</protein>
<accession>A0AAN6NA86</accession>
<keyword evidence="3" id="KW-1133">Transmembrane helix</keyword>
<evidence type="ECO:0000256" key="2">
    <source>
        <dbReference type="ARBA" id="ARBA00023002"/>
    </source>
</evidence>
<dbReference type="EMBL" id="MU853782">
    <property type="protein sequence ID" value="KAK3941516.1"/>
    <property type="molecule type" value="Genomic_DNA"/>
</dbReference>
<dbReference type="InterPro" id="IPR002225">
    <property type="entry name" value="3Beta_OHSteriod_DH/Estase"/>
</dbReference>
<dbReference type="Gene3D" id="3.40.50.720">
    <property type="entry name" value="NAD(P)-binding Rossmann-like Domain"/>
    <property type="match status" value="1"/>
</dbReference>
<comment type="similarity">
    <text evidence="1">Belongs to the 3-beta-HSD family.</text>
</comment>
<dbReference type="GO" id="GO:0016616">
    <property type="term" value="F:oxidoreductase activity, acting on the CH-OH group of donors, NAD or NADP as acceptor"/>
    <property type="evidence" value="ECO:0007669"/>
    <property type="project" value="InterPro"/>
</dbReference>
<keyword evidence="3" id="KW-0472">Membrane</keyword>
<organism evidence="5 6">
    <name type="scientific">Diplogelasinospora grovesii</name>
    <dbReference type="NCBI Taxonomy" id="303347"/>
    <lineage>
        <taxon>Eukaryota</taxon>
        <taxon>Fungi</taxon>
        <taxon>Dikarya</taxon>
        <taxon>Ascomycota</taxon>
        <taxon>Pezizomycotina</taxon>
        <taxon>Sordariomycetes</taxon>
        <taxon>Sordariomycetidae</taxon>
        <taxon>Sordariales</taxon>
        <taxon>Diplogelasinosporaceae</taxon>
        <taxon>Diplogelasinospora</taxon>
    </lineage>
</organism>
<dbReference type="Pfam" id="PF01073">
    <property type="entry name" value="3Beta_HSD"/>
    <property type="match status" value="1"/>
</dbReference>
<evidence type="ECO:0000256" key="3">
    <source>
        <dbReference type="SAM" id="Phobius"/>
    </source>
</evidence>
<proteinExistence type="inferred from homology"/>
<dbReference type="InterPro" id="IPR036291">
    <property type="entry name" value="NAD(P)-bd_dom_sf"/>
</dbReference>
<gene>
    <name evidence="5" type="ORF">QBC46DRAFT_382383</name>
</gene>
<feature type="domain" description="3-beta hydroxysteroid dehydrogenase/isomerase" evidence="4">
    <location>
        <begin position="75"/>
        <end position="354"/>
    </location>
</feature>
<evidence type="ECO:0000259" key="4">
    <source>
        <dbReference type="Pfam" id="PF01073"/>
    </source>
</evidence>
<evidence type="ECO:0000256" key="1">
    <source>
        <dbReference type="ARBA" id="ARBA00009219"/>
    </source>
</evidence>
<keyword evidence="6" id="KW-1185">Reference proteome</keyword>
<sequence length="491" mass="53826">MAPNSILAATAAVAFLGFLWLYRINSAMKSVPREALERSPRRWTLQQRRDTYDRVKKTPIDFTKHLPPRQDRRYIIVGGSGLVGGDIVLQLLQRGQPPASIRVVDYQPIFRKDMLQHTKGVDFVKTDITSSASVEAAFAKRWPASVAKHPLTVFHTAAVIRAGERNKVHYDRCQRVNVGGTANVLNAARTAWADIFISTSSASVAVTPITFWVWPWETSPRNYLQILDESDFDRPLRPHGQYFGNYGLSKAEAERLVCGANRVGFRTGCIRPGNGIYGQSTDPVVGHSLQQGNNVSWTPHVIQNFVASRNVALAHLQLEAALAGKEMPKCAGRPFVVTDPNPPPSFKELYDTLHELSVTPTTTSFPPPVLLLIVAHMIEGWCLMLHHLPILTKLFGLTEPGLPVSNLQPGVFTVSAHTIANDSAARKSVEDGGFGYTAVCTSLEGICEQIADWNREHEAEKGNGSLTTSGESKTLTEKIVKAGLAPEPVGA</sequence>
<keyword evidence="3" id="KW-0812">Transmembrane</keyword>
<comment type="caution">
    <text evidence="5">The sequence shown here is derived from an EMBL/GenBank/DDBJ whole genome shotgun (WGS) entry which is preliminary data.</text>
</comment>
<reference evidence="6" key="1">
    <citation type="journal article" date="2023" name="Mol. Phylogenet. Evol.">
        <title>Genome-scale phylogeny and comparative genomics of the fungal order Sordariales.</title>
        <authorList>
            <person name="Hensen N."/>
            <person name="Bonometti L."/>
            <person name="Westerberg I."/>
            <person name="Brannstrom I.O."/>
            <person name="Guillou S."/>
            <person name="Cros-Aarteil S."/>
            <person name="Calhoun S."/>
            <person name="Haridas S."/>
            <person name="Kuo A."/>
            <person name="Mondo S."/>
            <person name="Pangilinan J."/>
            <person name="Riley R."/>
            <person name="LaButti K."/>
            <person name="Andreopoulos B."/>
            <person name="Lipzen A."/>
            <person name="Chen C."/>
            <person name="Yan M."/>
            <person name="Daum C."/>
            <person name="Ng V."/>
            <person name="Clum A."/>
            <person name="Steindorff A."/>
            <person name="Ohm R.A."/>
            <person name="Martin F."/>
            <person name="Silar P."/>
            <person name="Natvig D.O."/>
            <person name="Lalanne C."/>
            <person name="Gautier V."/>
            <person name="Ament-Velasquez S.L."/>
            <person name="Kruys A."/>
            <person name="Hutchinson M.I."/>
            <person name="Powell A.J."/>
            <person name="Barry K."/>
            <person name="Miller A.N."/>
            <person name="Grigoriev I.V."/>
            <person name="Debuchy R."/>
            <person name="Gladieux P."/>
            <person name="Hiltunen Thoren M."/>
            <person name="Johannesson H."/>
        </authorList>
    </citation>
    <scope>NUCLEOTIDE SEQUENCE [LARGE SCALE GENOMIC DNA]</scope>
    <source>
        <strain evidence="6">CBS 340.73</strain>
    </source>
</reference>
<evidence type="ECO:0000313" key="6">
    <source>
        <dbReference type="Proteomes" id="UP001303473"/>
    </source>
</evidence>
<keyword evidence="2" id="KW-0560">Oxidoreductase</keyword>
<dbReference type="Proteomes" id="UP001303473">
    <property type="component" value="Unassembled WGS sequence"/>
</dbReference>
<dbReference type="InterPro" id="IPR050177">
    <property type="entry name" value="Lipid_A_modif_metabolic_enz"/>
</dbReference>
<dbReference type="AlphaFoldDB" id="A0AAN6NA86"/>
<evidence type="ECO:0000313" key="5">
    <source>
        <dbReference type="EMBL" id="KAK3941516.1"/>
    </source>
</evidence>
<dbReference type="SUPFAM" id="SSF51735">
    <property type="entry name" value="NAD(P)-binding Rossmann-fold domains"/>
    <property type="match status" value="1"/>
</dbReference>
<dbReference type="PANTHER" id="PTHR43245">
    <property type="entry name" value="BIFUNCTIONAL POLYMYXIN RESISTANCE PROTEIN ARNA"/>
    <property type="match status" value="1"/>
</dbReference>